<dbReference type="EMBL" id="JACHXD010000013">
    <property type="protein sequence ID" value="MBB3121074.1"/>
    <property type="molecule type" value="Genomic_DNA"/>
</dbReference>
<feature type="transmembrane region" description="Helical" evidence="13">
    <location>
        <begin position="301"/>
        <end position="319"/>
    </location>
</feature>
<evidence type="ECO:0000256" key="4">
    <source>
        <dbReference type="ARBA" id="ARBA00022692"/>
    </source>
</evidence>
<feature type="transmembrane region" description="Helical" evidence="13">
    <location>
        <begin position="201"/>
        <end position="222"/>
    </location>
</feature>
<dbReference type="GO" id="GO:0008234">
    <property type="term" value="F:cysteine-type peptidase activity"/>
    <property type="evidence" value="ECO:0007669"/>
    <property type="project" value="InterPro"/>
</dbReference>
<dbReference type="InterPro" id="IPR036640">
    <property type="entry name" value="ABC1_TM_sf"/>
</dbReference>
<dbReference type="CDD" id="cd03246">
    <property type="entry name" value="ABCC_Protease_Secretion"/>
    <property type="match status" value="1"/>
</dbReference>
<keyword evidence="9 13" id="KW-0472">Membrane</keyword>
<evidence type="ECO:0000256" key="5">
    <source>
        <dbReference type="ARBA" id="ARBA00022735"/>
    </source>
</evidence>
<comment type="similarity">
    <text evidence="11">Belongs to the ABC transporter superfamily. Cyclolysin exporter (TC 3.A.1.109.2) family.</text>
</comment>
<dbReference type="PROSITE" id="PS50893">
    <property type="entry name" value="ABC_TRANSPORTER_2"/>
    <property type="match status" value="1"/>
</dbReference>
<evidence type="ECO:0000256" key="3">
    <source>
        <dbReference type="ARBA" id="ARBA00022475"/>
    </source>
</evidence>
<keyword evidence="18" id="KW-1185">Reference proteome</keyword>
<dbReference type="SUPFAM" id="SSF90123">
    <property type="entry name" value="ABC transporter transmembrane region"/>
    <property type="match status" value="1"/>
</dbReference>
<dbReference type="GO" id="GO:0005886">
    <property type="term" value="C:plasma membrane"/>
    <property type="evidence" value="ECO:0007669"/>
    <property type="project" value="UniProtKB-SubCell"/>
</dbReference>
<dbReference type="GO" id="GO:0140359">
    <property type="term" value="F:ABC-type transporter activity"/>
    <property type="evidence" value="ECO:0007669"/>
    <property type="project" value="InterPro"/>
</dbReference>
<keyword evidence="4 13" id="KW-0812">Transmembrane</keyword>
<gene>
    <name evidence="17" type="ORF">FHS03_004147</name>
</gene>
<evidence type="ECO:0000259" key="14">
    <source>
        <dbReference type="PROSITE" id="PS50893"/>
    </source>
</evidence>
<dbReference type="GO" id="GO:0034040">
    <property type="term" value="F:ATPase-coupled lipid transmembrane transporter activity"/>
    <property type="evidence" value="ECO:0007669"/>
    <property type="project" value="TreeGrafter"/>
</dbReference>
<dbReference type="Pfam" id="PF00005">
    <property type="entry name" value="ABC_tran"/>
    <property type="match status" value="1"/>
</dbReference>
<dbReference type="PROSITE" id="PS50990">
    <property type="entry name" value="PEPTIDASE_C39"/>
    <property type="match status" value="1"/>
</dbReference>
<reference evidence="17 18" key="1">
    <citation type="submission" date="2020-08" db="EMBL/GenBank/DDBJ databases">
        <title>Genomic Encyclopedia of Type Strains, Phase III (KMG-III): the genomes of soil and plant-associated and newly described type strains.</title>
        <authorList>
            <person name="Whitman W."/>
        </authorList>
    </citation>
    <scope>NUCLEOTIDE SEQUENCE [LARGE SCALE GENOMIC DNA]</scope>
    <source>
        <strain evidence="17 18">CECT 8897</strain>
    </source>
</reference>
<name>A0A7W5BDE1_9BURK</name>
<dbReference type="Pfam" id="PF03412">
    <property type="entry name" value="Peptidase_C39"/>
    <property type="match status" value="1"/>
</dbReference>
<evidence type="ECO:0000313" key="18">
    <source>
        <dbReference type="Proteomes" id="UP000541535"/>
    </source>
</evidence>
<dbReference type="PROSITE" id="PS00211">
    <property type="entry name" value="ABC_TRANSPORTER_1"/>
    <property type="match status" value="1"/>
</dbReference>
<protein>
    <recommendedName>
        <fullName evidence="12">Cyclolysin secretion/processing ATP-binding protein CyaB</fullName>
    </recommendedName>
</protein>
<dbReference type="InterPro" id="IPR017871">
    <property type="entry name" value="ABC_transporter-like_CS"/>
</dbReference>
<dbReference type="InterPro" id="IPR005074">
    <property type="entry name" value="Peptidase_C39"/>
</dbReference>
<dbReference type="CDD" id="cd02419">
    <property type="entry name" value="Peptidase_C39C"/>
    <property type="match status" value="1"/>
</dbReference>
<dbReference type="GO" id="GO:0006508">
    <property type="term" value="P:proteolysis"/>
    <property type="evidence" value="ECO:0007669"/>
    <property type="project" value="InterPro"/>
</dbReference>
<accession>A0A7W5BDE1</accession>
<dbReference type="Gene3D" id="1.20.1560.10">
    <property type="entry name" value="ABC transporter type 1, transmembrane domain"/>
    <property type="match status" value="1"/>
</dbReference>
<evidence type="ECO:0000256" key="10">
    <source>
        <dbReference type="ARBA" id="ARBA00055355"/>
    </source>
</evidence>
<dbReference type="Pfam" id="PF00664">
    <property type="entry name" value="ABC_membrane"/>
    <property type="match status" value="1"/>
</dbReference>
<evidence type="ECO:0000256" key="11">
    <source>
        <dbReference type="ARBA" id="ARBA00061173"/>
    </source>
</evidence>
<evidence type="ECO:0000259" key="15">
    <source>
        <dbReference type="PROSITE" id="PS50929"/>
    </source>
</evidence>
<dbReference type="GO" id="GO:0016887">
    <property type="term" value="F:ATP hydrolysis activity"/>
    <property type="evidence" value="ECO:0007669"/>
    <property type="project" value="InterPro"/>
</dbReference>
<evidence type="ECO:0000256" key="9">
    <source>
        <dbReference type="ARBA" id="ARBA00023136"/>
    </source>
</evidence>
<feature type="transmembrane region" description="Helical" evidence="13">
    <location>
        <begin position="160"/>
        <end position="181"/>
    </location>
</feature>
<dbReference type="InterPro" id="IPR011527">
    <property type="entry name" value="ABC1_TM_dom"/>
</dbReference>
<dbReference type="SUPFAM" id="SSF52540">
    <property type="entry name" value="P-loop containing nucleoside triphosphate hydrolases"/>
    <property type="match status" value="1"/>
</dbReference>
<dbReference type="Gene3D" id="3.40.50.300">
    <property type="entry name" value="P-loop containing nucleotide triphosphate hydrolases"/>
    <property type="match status" value="1"/>
</dbReference>
<dbReference type="PANTHER" id="PTHR24221:SF606">
    <property type="entry name" value="COLICIN V SECRETION-PROCESSING ATP-BINDING PROTEIN"/>
    <property type="match status" value="1"/>
</dbReference>
<dbReference type="Proteomes" id="UP000541535">
    <property type="component" value="Unassembled WGS sequence"/>
</dbReference>
<dbReference type="InterPro" id="IPR003439">
    <property type="entry name" value="ABC_transporter-like_ATP-bd"/>
</dbReference>
<dbReference type="PROSITE" id="PS50929">
    <property type="entry name" value="ABC_TM1F"/>
    <property type="match status" value="1"/>
</dbReference>
<evidence type="ECO:0000259" key="16">
    <source>
        <dbReference type="PROSITE" id="PS50990"/>
    </source>
</evidence>
<evidence type="ECO:0000256" key="8">
    <source>
        <dbReference type="ARBA" id="ARBA00022989"/>
    </source>
</evidence>
<feature type="domain" description="Peptidase C39" evidence="16">
    <location>
        <begin position="6"/>
        <end position="130"/>
    </location>
</feature>
<dbReference type="PANTHER" id="PTHR24221">
    <property type="entry name" value="ATP-BINDING CASSETTE SUB-FAMILY B"/>
    <property type="match status" value="1"/>
</dbReference>
<dbReference type="GO" id="GO:0005524">
    <property type="term" value="F:ATP binding"/>
    <property type="evidence" value="ECO:0007669"/>
    <property type="project" value="UniProtKB-KW"/>
</dbReference>
<keyword evidence="2" id="KW-0813">Transport</keyword>
<dbReference type="FunFam" id="3.40.50.300:FF:000299">
    <property type="entry name" value="ABC transporter ATP-binding protein/permease"/>
    <property type="match status" value="1"/>
</dbReference>
<feature type="domain" description="ABC transmembrane type-1" evidence="15">
    <location>
        <begin position="164"/>
        <end position="443"/>
    </location>
</feature>
<keyword evidence="6" id="KW-0547">Nucleotide-binding</keyword>
<evidence type="ECO:0000256" key="2">
    <source>
        <dbReference type="ARBA" id="ARBA00022448"/>
    </source>
</evidence>
<dbReference type="GO" id="GO:0031640">
    <property type="term" value="P:killing of cells of another organism"/>
    <property type="evidence" value="ECO:0007669"/>
    <property type="project" value="UniProtKB-KW"/>
</dbReference>
<keyword evidence="5" id="KW-0354">Hemolysis</keyword>
<sequence length="699" mass="78550">MKVILQSESSECGLACLAMIANRYGFEIEIGELRRRFSVSLKGATLAQIIRHSSSLGFASRPLRLEINELSMLQLPCILHWNLNHFIVLKKVSKDLRGRFSYHIVDPAIGERKLRREEISSCFTGVALELTPTPSFKRIEKPKSLKILDLTGPVIGLKKAAVQIVLLAMALEVFSVISPLFNQYVIDEVIVSSDQELLTTLVIGFGILLIIQNLIGFARSWFLMRWGMSLNFQWGARIFYHLTKLPVSYFEKRHVGDIVSRFSSTGAIQVTLSSIFLESALDGLMAIVAFCMMLLYSPKLTLLICISIFLYTALRAAFYSSFRAASQERLVLSSKENSYFLETIRAISPLKLFCREDNRRSKWLNLRTDVMNRDIKTQKISLLFKVFSTLIFGTQNLLLFYVGGNSVMQGSLTVGMLMAFSSYSNTFSSRALNLVDLFTNMKMLSLHCERLGDIVMEEIEEDPIEEFDISKIGYEIQLKDVKFRYAEGEPWILDGITMTIPPGQKLALVGDSGCGKTTLCKIILGLLKPIEGEILLDGVPIRKIGMNTYRKQVGTVMQDDVLLAGSIQENVSFFDTLMDVERVVACCKAAAIHDEISAMPMAYYTLVGDMGSSLSGGQKQRILLARAFYKNPKILILDEATSHLDINNEKNIISTLRKDDFTQIMIAHRPEVIQSAHRIIKLQDGKISEIQFLPELVAA</sequence>
<evidence type="ECO:0000256" key="6">
    <source>
        <dbReference type="ARBA" id="ARBA00022741"/>
    </source>
</evidence>
<evidence type="ECO:0000256" key="1">
    <source>
        <dbReference type="ARBA" id="ARBA00004651"/>
    </source>
</evidence>
<feature type="transmembrane region" description="Helical" evidence="13">
    <location>
        <begin position="382"/>
        <end position="402"/>
    </location>
</feature>
<feature type="transmembrane region" description="Helical" evidence="13">
    <location>
        <begin position="270"/>
        <end position="295"/>
    </location>
</feature>
<evidence type="ECO:0000313" key="17">
    <source>
        <dbReference type="EMBL" id="MBB3121074.1"/>
    </source>
</evidence>
<keyword evidence="5" id="KW-0204">Cytolysis</keyword>
<evidence type="ECO:0000256" key="7">
    <source>
        <dbReference type="ARBA" id="ARBA00022840"/>
    </source>
</evidence>
<dbReference type="InterPro" id="IPR033838">
    <property type="entry name" value="CvaB_peptidase"/>
</dbReference>
<dbReference type="AlphaFoldDB" id="A0A7W5BDE1"/>
<dbReference type="InterPro" id="IPR003593">
    <property type="entry name" value="AAA+_ATPase"/>
</dbReference>
<comment type="subcellular location">
    <subcellularLocation>
        <location evidence="1">Cell membrane</location>
        <topology evidence="1">Multi-pass membrane protein</topology>
    </subcellularLocation>
</comment>
<dbReference type="RefSeq" id="WP_183442812.1">
    <property type="nucleotide sequence ID" value="NZ_JACHXD010000013.1"/>
</dbReference>
<dbReference type="Gene3D" id="3.90.70.10">
    <property type="entry name" value="Cysteine proteinases"/>
    <property type="match status" value="1"/>
</dbReference>
<feature type="domain" description="ABC transporter" evidence="14">
    <location>
        <begin position="476"/>
        <end position="699"/>
    </location>
</feature>
<comment type="caution">
    <text evidence="17">The sequence shown here is derived from an EMBL/GenBank/DDBJ whole genome shotgun (WGS) entry which is preliminary data.</text>
</comment>
<proteinExistence type="inferred from homology"/>
<dbReference type="CDD" id="cd18567">
    <property type="entry name" value="ABC_6TM_CvaB_RaxB_like"/>
    <property type="match status" value="1"/>
</dbReference>
<dbReference type="InterPro" id="IPR039421">
    <property type="entry name" value="Type_1_exporter"/>
</dbReference>
<keyword evidence="3" id="KW-1003">Cell membrane</keyword>
<keyword evidence="7 17" id="KW-0067">ATP-binding</keyword>
<comment type="function">
    <text evidence="10">Involved in the export of calmodulin-sensitive adenylate cyclase-hemolysin (cyclolysin).</text>
</comment>
<evidence type="ECO:0000256" key="13">
    <source>
        <dbReference type="SAM" id="Phobius"/>
    </source>
</evidence>
<evidence type="ECO:0000256" key="12">
    <source>
        <dbReference type="ARBA" id="ARBA00072252"/>
    </source>
</evidence>
<dbReference type="SMART" id="SM00382">
    <property type="entry name" value="AAA"/>
    <property type="match status" value="1"/>
</dbReference>
<organism evidence="17 18">
    <name type="scientific">Pseudoduganella violacea</name>
    <dbReference type="NCBI Taxonomy" id="1715466"/>
    <lineage>
        <taxon>Bacteria</taxon>
        <taxon>Pseudomonadati</taxon>
        <taxon>Pseudomonadota</taxon>
        <taxon>Betaproteobacteria</taxon>
        <taxon>Burkholderiales</taxon>
        <taxon>Oxalobacteraceae</taxon>
        <taxon>Telluria group</taxon>
        <taxon>Pseudoduganella</taxon>
    </lineage>
</organism>
<dbReference type="InterPro" id="IPR027417">
    <property type="entry name" value="P-loop_NTPase"/>
</dbReference>
<keyword evidence="8 13" id="KW-1133">Transmembrane helix</keyword>